<proteinExistence type="inferred from homology"/>
<dbReference type="Proteomes" id="UP000772618">
    <property type="component" value="Unassembled WGS sequence"/>
</dbReference>
<dbReference type="PANTHER" id="PTHR20842">
    <property type="entry name" value="PROTEASE S51 ALPHA-ASPARTYL DIPEPTIDASE"/>
    <property type="match status" value="1"/>
</dbReference>
<dbReference type="Pfam" id="PF03575">
    <property type="entry name" value="Peptidase_S51"/>
    <property type="match status" value="1"/>
</dbReference>
<evidence type="ECO:0000256" key="4">
    <source>
        <dbReference type="ARBA" id="ARBA00022825"/>
    </source>
</evidence>
<protein>
    <submittedName>
        <fullName evidence="5">Dipeptidase PepE</fullName>
        <ecNumber evidence="5">3.4.13.21</ecNumber>
    </submittedName>
</protein>
<dbReference type="EMBL" id="JAHESD010000004">
    <property type="protein sequence ID" value="MBT1702272.1"/>
    <property type="molecule type" value="Genomic_DNA"/>
</dbReference>
<dbReference type="GO" id="GO:0016805">
    <property type="term" value="F:dipeptidase activity"/>
    <property type="evidence" value="ECO:0007669"/>
    <property type="project" value="UniProtKB-KW"/>
</dbReference>
<comment type="similarity">
    <text evidence="1">Belongs to the peptidase S51 family.</text>
</comment>
<dbReference type="SUPFAM" id="SSF52317">
    <property type="entry name" value="Class I glutamine amidotransferase-like"/>
    <property type="match status" value="1"/>
</dbReference>
<reference evidence="5 6" key="1">
    <citation type="submission" date="2021-05" db="EMBL/GenBank/DDBJ databases">
        <title>A Polyphasic approach of four new species of the genus Ohtaekwangia: Ohtaekwangia histidinii sp. nov., Ohtaekwangia cretensis sp. nov., Ohtaekwangia indiensis sp. nov., Ohtaekwangia reichenbachii sp. nov. from diverse environment.</title>
        <authorList>
            <person name="Octaviana S."/>
        </authorList>
    </citation>
    <scope>NUCLEOTIDE SEQUENCE [LARGE SCALE GENOMIC DNA]</scope>
    <source>
        <strain evidence="5 6">PWU20</strain>
    </source>
</reference>
<evidence type="ECO:0000256" key="3">
    <source>
        <dbReference type="ARBA" id="ARBA00022801"/>
    </source>
</evidence>
<gene>
    <name evidence="5" type="primary">pepE</name>
    <name evidence="5" type="ORF">KK060_03220</name>
</gene>
<organism evidence="5 6">
    <name type="scientific">Chryseosolibacter indicus</name>
    <dbReference type="NCBI Taxonomy" id="2782351"/>
    <lineage>
        <taxon>Bacteria</taxon>
        <taxon>Pseudomonadati</taxon>
        <taxon>Bacteroidota</taxon>
        <taxon>Cytophagia</taxon>
        <taxon>Cytophagales</taxon>
        <taxon>Chryseotaleaceae</taxon>
        <taxon>Chryseosolibacter</taxon>
    </lineage>
</organism>
<dbReference type="EC" id="3.4.13.21" evidence="5"/>
<dbReference type="Gene3D" id="3.40.50.880">
    <property type="match status" value="1"/>
</dbReference>
<evidence type="ECO:0000313" key="6">
    <source>
        <dbReference type="Proteomes" id="UP000772618"/>
    </source>
</evidence>
<dbReference type="PANTHER" id="PTHR20842:SF0">
    <property type="entry name" value="ALPHA-ASPARTYL DIPEPTIDASE"/>
    <property type="match status" value="1"/>
</dbReference>
<dbReference type="RefSeq" id="WP_254152086.1">
    <property type="nucleotide sequence ID" value="NZ_JAHESD010000004.1"/>
</dbReference>
<dbReference type="CDD" id="cd03146">
    <property type="entry name" value="GAT1_Peptidase_E"/>
    <property type="match status" value="1"/>
</dbReference>
<keyword evidence="2" id="KW-0645">Protease</keyword>
<evidence type="ECO:0000256" key="1">
    <source>
        <dbReference type="ARBA" id="ARBA00006534"/>
    </source>
</evidence>
<keyword evidence="3 5" id="KW-0378">Hydrolase</keyword>
<keyword evidence="5" id="KW-0224">Dipeptidase</keyword>
<dbReference type="NCBIfam" id="NF003642">
    <property type="entry name" value="PRK05282.1"/>
    <property type="match status" value="1"/>
</dbReference>
<sequence>MIRLLLLSNSTMPGTNFFTWPQQWVKRFLGKDSKQLIFIPFAGITISWDEYSSKVETVYKEMGYSIKSIHKVNDKTQAIRDADAIIVGGGNTFGLLSNLYNEDLLEVIRERVFNGIPYIGWSAGSNIACPTIMTTNDMPVVAPPSFNALNLVPFQINPHYHELKFANQGGETRRERLEEFIAVNPARKVLGLPEGMLIQREGDKLSLQGEGIARLYEFHKPIVDIKAGEDISYLLEL</sequence>
<evidence type="ECO:0000256" key="2">
    <source>
        <dbReference type="ARBA" id="ARBA00022670"/>
    </source>
</evidence>
<accession>A0ABS5VLF4</accession>
<comment type="caution">
    <text evidence="5">The sequence shown here is derived from an EMBL/GenBank/DDBJ whole genome shotgun (WGS) entry which is preliminary data.</text>
</comment>
<dbReference type="InterPro" id="IPR029062">
    <property type="entry name" value="Class_I_gatase-like"/>
</dbReference>
<keyword evidence="4" id="KW-0720">Serine protease</keyword>
<name>A0ABS5VLF4_9BACT</name>
<dbReference type="InterPro" id="IPR005320">
    <property type="entry name" value="Peptidase_S51"/>
</dbReference>
<evidence type="ECO:0000313" key="5">
    <source>
        <dbReference type="EMBL" id="MBT1702272.1"/>
    </source>
</evidence>
<keyword evidence="6" id="KW-1185">Reference proteome</keyword>